<proteinExistence type="predicted"/>
<reference evidence="2" key="1">
    <citation type="submission" date="2020-09" db="EMBL/GenBank/DDBJ databases">
        <authorList>
            <person name="Kittiwongwattana C."/>
        </authorList>
    </citation>
    <scope>NUCLEOTIDE SEQUENCE</scope>
    <source>
        <strain evidence="2">1303</strain>
    </source>
</reference>
<dbReference type="InterPro" id="IPR000866">
    <property type="entry name" value="AhpC/TSA"/>
</dbReference>
<accession>A0ABX6LAM2</accession>
<keyword evidence="3" id="KW-1185">Reference proteome</keyword>
<dbReference type="CDD" id="cd02966">
    <property type="entry name" value="TlpA_like_family"/>
    <property type="match status" value="1"/>
</dbReference>
<evidence type="ECO:0000259" key="1">
    <source>
        <dbReference type="PROSITE" id="PS51352"/>
    </source>
</evidence>
<evidence type="ECO:0000313" key="2">
    <source>
        <dbReference type="EMBL" id="QJB36989.1"/>
    </source>
</evidence>
<dbReference type="SUPFAM" id="SSF52833">
    <property type="entry name" value="Thioredoxin-like"/>
    <property type="match status" value="1"/>
</dbReference>
<dbReference type="InterPro" id="IPR013766">
    <property type="entry name" value="Thioredoxin_domain"/>
</dbReference>
<dbReference type="Gene3D" id="3.40.30.10">
    <property type="entry name" value="Glutaredoxin"/>
    <property type="match status" value="1"/>
</dbReference>
<dbReference type="RefSeq" id="WP_168859904.1">
    <property type="nucleotide sequence ID" value="NZ_CP051204.2"/>
</dbReference>
<dbReference type="Proteomes" id="UP000503144">
    <property type="component" value="Chromosome"/>
</dbReference>
<gene>
    <name evidence="2" type="ORF">HF324_03605</name>
</gene>
<dbReference type="InterPro" id="IPR036249">
    <property type="entry name" value="Thioredoxin-like_sf"/>
</dbReference>
<dbReference type="PANTHER" id="PTHR42852:SF13">
    <property type="entry name" value="PROTEIN DIPZ"/>
    <property type="match status" value="1"/>
</dbReference>
<dbReference type="EMBL" id="CP051204">
    <property type="protein sequence ID" value="QJB36989.1"/>
    <property type="molecule type" value="Genomic_DNA"/>
</dbReference>
<dbReference type="PANTHER" id="PTHR42852">
    <property type="entry name" value="THIOL:DISULFIDE INTERCHANGE PROTEIN DSBE"/>
    <property type="match status" value="1"/>
</dbReference>
<dbReference type="PROSITE" id="PS51352">
    <property type="entry name" value="THIOREDOXIN_2"/>
    <property type="match status" value="1"/>
</dbReference>
<evidence type="ECO:0000313" key="3">
    <source>
        <dbReference type="Proteomes" id="UP000503144"/>
    </source>
</evidence>
<feature type="domain" description="Thioredoxin" evidence="1">
    <location>
        <begin position="248"/>
        <end position="390"/>
    </location>
</feature>
<name>A0ABX6LAM2_9BACT</name>
<dbReference type="Pfam" id="PF00578">
    <property type="entry name" value="AhpC-TSA"/>
    <property type="match status" value="1"/>
</dbReference>
<sequence>MSTYVYGQKSQKENAKKFNALVNVEDQERFYNELRSKYPADPAKPASYGEYRAQLAVDWLRKGNIDKYHFYKNTNPKFTSIQLFELSNLLESWVDDDQHIEWVQQISEQVLGEIALKRHDDNFDRQEILLEVNALANAKLGNLAIAMENIKKSDKNAMFRKMPYFRNSNANYLNRLSLILMAAGQHQQAFDTLSNAVRTAVSTPKTITSLKLAYQKVKGSTAGMDKFISSLQEEAYQKIAKEVAEAWMADTKPVPDVSLTDLNGKTIKLTDYKGKIVVIDFWSTACKPCVAAFPAFERVIDLYGEGPFQLFVINEGESPEIVKPFMEKKGYKLDVLFDQDETIFKALGALGTPQKFIIDAKGNITQTGIGYAGSDDKEFYKLKAMVELAKAKS</sequence>
<protein>
    <submittedName>
        <fullName evidence="2">TlpA family protein disulfide reductase</fullName>
    </submittedName>
</protein>
<organism evidence="2 3">
    <name type="scientific">Chitinophaga oryzae</name>
    <dbReference type="NCBI Taxonomy" id="2725414"/>
    <lineage>
        <taxon>Bacteria</taxon>
        <taxon>Pseudomonadati</taxon>
        <taxon>Bacteroidota</taxon>
        <taxon>Chitinophagia</taxon>
        <taxon>Chitinophagales</taxon>
        <taxon>Chitinophagaceae</taxon>
        <taxon>Chitinophaga</taxon>
    </lineage>
</organism>
<dbReference type="InterPro" id="IPR050553">
    <property type="entry name" value="Thioredoxin_ResA/DsbE_sf"/>
</dbReference>